<name>H9UH27_SPIAZ</name>
<keyword evidence="6" id="KW-1185">Reference proteome</keyword>
<dbReference type="SMART" id="SM00267">
    <property type="entry name" value="GGDEF"/>
    <property type="match status" value="1"/>
</dbReference>
<dbReference type="KEGG" id="sfc:Spiaf_0721"/>
<evidence type="ECO:0000313" key="6">
    <source>
        <dbReference type="Proteomes" id="UP000007383"/>
    </source>
</evidence>
<protein>
    <recommendedName>
        <fullName evidence="1">diguanylate cyclase</fullName>
        <ecNumber evidence="1">2.7.7.65</ecNumber>
    </recommendedName>
</protein>
<evidence type="ECO:0000259" key="4">
    <source>
        <dbReference type="PROSITE" id="PS50887"/>
    </source>
</evidence>
<sequence>MDNDEGSVGHSFWKPLRLRENERADFSQMLAPQNSSRTAVVGAILWAFAALAAVLELFSLLSGHIVFYLIQLMVMTFGLTLIFIAQRSRMEIPSRFGEYIVITAAIVWMYFAVRERVEVGYGLSEFVIGVLALAMLRNMRPYHATAAFLLLSAGYAGVLYHAGYLELQPWMNGLLFCIFAILLSWNSYNAKVHEFRSQQLAVRLAGNNRVLQALAMQDPLTKLPNRRYFDSVLERWQCEPDGCVEANTLILADIDRFKEYNDAHGHPEGDRCLQQVAHALSQAIRHEGAVCRLGGEEFAVILEGVTAAEAGIAAERLRREVALRTPITMSFGLAEMHPGDRDYQDIYQRADAALYRAKQAGRDRVMLDN</sequence>
<dbReference type="FunFam" id="3.30.70.270:FF:000001">
    <property type="entry name" value="Diguanylate cyclase domain protein"/>
    <property type="match status" value="1"/>
</dbReference>
<dbReference type="InterPro" id="IPR050469">
    <property type="entry name" value="Diguanylate_Cyclase"/>
</dbReference>
<dbReference type="Pfam" id="PF00990">
    <property type="entry name" value="GGDEF"/>
    <property type="match status" value="1"/>
</dbReference>
<evidence type="ECO:0000256" key="1">
    <source>
        <dbReference type="ARBA" id="ARBA00012528"/>
    </source>
</evidence>
<dbReference type="HOGENOM" id="CLU_749867_0_0_12"/>
<feature type="transmembrane region" description="Helical" evidence="3">
    <location>
        <begin position="170"/>
        <end position="188"/>
    </location>
</feature>
<dbReference type="InterPro" id="IPR000160">
    <property type="entry name" value="GGDEF_dom"/>
</dbReference>
<dbReference type="Gene3D" id="3.30.70.270">
    <property type="match status" value="1"/>
</dbReference>
<feature type="transmembrane region" description="Helical" evidence="3">
    <location>
        <begin position="65"/>
        <end position="84"/>
    </location>
</feature>
<dbReference type="GO" id="GO:1902201">
    <property type="term" value="P:negative regulation of bacterial-type flagellum-dependent cell motility"/>
    <property type="evidence" value="ECO:0007669"/>
    <property type="project" value="TreeGrafter"/>
</dbReference>
<dbReference type="InterPro" id="IPR043128">
    <property type="entry name" value="Rev_trsase/Diguanyl_cyclase"/>
</dbReference>
<dbReference type="GO" id="GO:0043709">
    <property type="term" value="P:cell adhesion involved in single-species biofilm formation"/>
    <property type="evidence" value="ECO:0007669"/>
    <property type="project" value="TreeGrafter"/>
</dbReference>
<comment type="catalytic activity">
    <reaction evidence="2">
        <text>2 GTP = 3',3'-c-di-GMP + 2 diphosphate</text>
        <dbReference type="Rhea" id="RHEA:24898"/>
        <dbReference type="ChEBI" id="CHEBI:33019"/>
        <dbReference type="ChEBI" id="CHEBI:37565"/>
        <dbReference type="ChEBI" id="CHEBI:58805"/>
        <dbReference type="EC" id="2.7.7.65"/>
    </reaction>
</comment>
<dbReference type="EC" id="2.7.7.65" evidence="1"/>
<dbReference type="SUPFAM" id="SSF55073">
    <property type="entry name" value="Nucleotide cyclase"/>
    <property type="match status" value="1"/>
</dbReference>
<dbReference type="InterPro" id="IPR029787">
    <property type="entry name" value="Nucleotide_cyclase"/>
</dbReference>
<dbReference type="PANTHER" id="PTHR45138:SF9">
    <property type="entry name" value="DIGUANYLATE CYCLASE DGCM-RELATED"/>
    <property type="match status" value="1"/>
</dbReference>
<keyword evidence="3" id="KW-0472">Membrane</keyword>
<dbReference type="RefSeq" id="WP_014454817.1">
    <property type="nucleotide sequence ID" value="NC_017098.1"/>
</dbReference>
<feature type="domain" description="GGDEF" evidence="4">
    <location>
        <begin position="245"/>
        <end position="369"/>
    </location>
</feature>
<keyword evidence="3" id="KW-0812">Transmembrane</keyword>
<feature type="transmembrane region" description="Helical" evidence="3">
    <location>
        <begin position="119"/>
        <end position="136"/>
    </location>
</feature>
<dbReference type="EMBL" id="CP003282">
    <property type="protein sequence ID" value="AFG36820.1"/>
    <property type="molecule type" value="Genomic_DNA"/>
</dbReference>
<evidence type="ECO:0000256" key="2">
    <source>
        <dbReference type="ARBA" id="ARBA00034247"/>
    </source>
</evidence>
<dbReference type="CDD" id="cd01949">
    <property type="entry name" value="GGDEF"/>
    <property type="match status" value="1"/>
</dbReference>
<dbReference type="Proteomes" id="UP000007383">
    <property type="component" value="Chromosome"/>
</dbReference>
<gene>
    <name evidence="5" type="ordered locus">Spiaf_0721</name>
</gene>
<dbReference type="AlphaFoldDB" id="H9UH27"/>
<reference evidence="6" key="1">
    <citation type="journal article" date="2013" name="Stand. Genomic Sci.">
        <title>Complete genome sequence of the halophilic bacterium Spirochaeta africana type strain (Z-7692(T)) from the alkaline Lake Magadi in the East African Rift.</title>
        <authorList>
            <person name="Liolos K."/>
            <person name="Abt B."/>
            <person name="Scheuner C."/>
            <person name="Teshima H."/>
            <person name="Held B."/>
            <person name="Lapidus A."/>
            <person name="Nolan M."/>
            <person name="Lucas S."/>
            <person name="Deshpande S."/>
            <person name="Cheng J.F."/>
            <person name="Tapia R."/>
            <person name="Goodwin L.A."/>
            <person name="Pitluck S."/>
            <person name="Pagani I."/>
            <person name="Ivanova N."/>
            <person name="Mavromatis K."/>
            <person name="Mikhailova N."/>
            <person name="Huntemann M."/>
            <person name="Pati A."/>
            <person name="Chen A."/>
            <person name="Palaniappan K."/>
            <person name="Land M."/>
            <person name="Rohde M."/>
            <person name="Tindall B.J."/>
            <person name="Detter J.C."/>
            <person name="Goker M."/>
            <person name="Bristow J."/>
            <person name="Eisen J.A."/>
            <person name="Markowitz V."/>
            <person name="Hugenholtz P."/>
            <person name="Woyke T."/>
            <person name="Klenk H.P."/>
            <person name="Kyrpides N.C."/>
        </authorList>
    </citation>
    <scope>NUCLEOTIDE SEQUENCE</scope>
    <source>
        <strain evidence="6">ATCC 700263 / DSM 8902 / Z-7692</strain>
    </source>
</reference>
<dbReference type="STRING" id="889378.Spiaf_0721"/>
<organism evidence="5 6">
    <name type="scientific">Spirochaeta africana (strain ATCC 700263 / DSM 8902 / Z-7692)</name>
    <dbReference type="NCBI Taxonomy" id="889378"/>
    <lineage>
        <taxon>Bacteria</taxon>
        <taxon>Pseudomonadati</taxon>
        <taxon>Spirochaetota</taxon>
        <taxon>Spirochaetia</taxon>
        <taxon>Spirochaetales</taxon>
        <taxon>Spirochaetaceae</taxon>
        <taxon>Spirochaeta</taxon>
    </lineage>
</organism>
<dbReference type="PATRIC" id="fig|889378.3.peg.731"/>
<dbReference type="OrthoDB" id="9779586at2"/>
<dbReference type="eggNOG" id="COG3706">
    <property type="taxonomic scope" value="Bacteria"/>
</dbReference>
<feature type="transmembrane region" description="Helical" evidence="3">
    <location>
        <begin position="143"/>
        <end position="164"/>
    </location>
</feature>
<evidence type="ECO:0000256" key="3">
    <source>
        <dbReference type="SAM" id="Phobius"/>
    </source>
</evidence>
<keyword evidence="3" id="KW-1133">Transmembrane helix</keyword>
<dbReference type="GO" id="GO:0052621">
    <property type="term" value="F:diguanylate cyclase activity"/>
    <property type="evidence" value="ECO:0007669"/>
    <property type="project" value="UniProtKB-EC"/>
</dbReference>
<dbReference type="PANTHER" id="PTHR45138">
    <property type="entry name" value="REGULATORY COMPONENTS OF SENSORY TRANSDUCTION SYSTEM"/>
    <property type="match status" value="1"/>
</dbReference>
<evidence type="ECO:0000313" key="5">
    <source>
        <dbReference type="EMBL" id="AFG36820.1"/>
    </source>
</evidence>
<dbReference type="PROSITE" id="PS50887">
    <property type="entry name" value="GGDEF"/>
    <property type="match status" value="1"/>
</dbReference>
<feature type="transmembrane region" description="Helical" evidence="3">
    <location>
        <begin position="39"/>
        <end position="59"/>
    </location>
</feature>
<accession>H9UH27</accession>
<feature type="transmembrane region" description="Helical" evidence="3">
    <location>
        <begin position="96"/>
        <end position="113"/>
    </location>
</feature>
<proteinExistence type="predicted"/>
<dbReference type="GO" id="GO:0005886">
    <property type="term" value="C:plasma membrane"/>
    <property type="evidence" value="ECO:0007669"/>
    <property type="project" value="TreeGrafter"/>
</dbReference>
<dbReference type="NCBIfam" id="TIGR00254">
    <property type="entry name" value="GGDEF"/>
    <property type="match status" value="1"/>
</dbReference>